<dbReference type="EMBL" id="QTSX02002165">
    <property type="protein sequence ID" value="KAJ9078072.1"/>
    <property type="molecule type" value="Genomic_DNA"/>
</dbReference>
<evidence type="ECO:0000313" key="2">
    <source>
        <dbReference type="Proteomes" id="UP001165960"/>
    </source>
</evidence>
<sequence>MNLLFKQILPYLVLVIFHLNSGQVDHQALAPSGDQTANPSQALYRPPGAPFGPVHFTKYPPNPAYTECNLETILIANPLARNIETKYIGSKGKWYKVLPRFFKDKYNYLPVYFVPVTPSLTLQPDCPMKPTAAAETTSTQLFEVLYITLTRLVDSMIPNSRPWSLLGQYVSYIIKLAPILWWALPSSLAAPHHKLPNASIYAWLPEIYPGPCPGVDLDHFPRPLKLCI</sequence>
<reference evidence="1" key="1">
    <citation type="submission" date="2022-04" db="EMBL/GenBank/DDBJ databases">
        <title>Genome of the entomopathogenic fungus Entomophthora muscae.</title>
        <authorList>
            <person name="Elya C."/>
            <person name="Lovett B.R."/>
            <person name="Lee E."/>
            <person name="Macias A.M."/>
            <person name="Hajek A.E."/>
            <person name="De Bivort B.L."/>
            <person name="Kasson M.T."/>
            <person name="De Fine Licht H.H."/>
            <person name="Stajich J.E."/>
        </authorList>
    </citation>
    <scope>NUCLEOTIDE SEQUENCE</scope>
    <source>
        <strain evidence="1">Berkeley</strain>
    </source>
</reference>
<proteinExistence type="predicted"/>
<protein>
    <submittedName>
        <fullName evidence="1">Uncharacterized protein</fullName>
    </submittedName>
</protein>
<evidence type="ECO:0000313" key="1">
    <source>
        <dbReference type="EMBL" id="KAJ9078072.1"/>
    </source>
</evidence>
<keyword evidence="2" id="KW-1185">Reference proteome</keyword>
<gene>
    <name evidence="1" type="ORF">DSO57_1010676</name>
</gene>
<dbReference type="Proteomes" id="UP001165960">
    <property type="component" value="Unassembled WGS sequence"/>
</dbReference>
<comment type="caution">
    <text evidence="1">The sequence shown here is derived from an EMBL/GenBank/DDBJ whole genome shotgun (WGS) entry which is preliminary data.</text>
</comment>
<accession>A0ACC2TU81</accession>
<organism evidence="1 2">
    <name type="scientific">Entomophthora muscae</name>
    <dbReference type="NCBI Taxonomy" id="34485"/>
    <lineage>
        <taxon>Eukaryota</taxon>
        <taxon>Fungi</taxon>
        <taxon>Fungi incertae sedis</taxon>
        <taxon>Zoopagomycota</taxon>
        <taxon>Entomophthoromycotina</taxon>
        <taxon>Entomophthoromycetes</taxon>
        <taxon>Entomophthorales</taxon>
        <taxon>Entomophthoraceae</taxon>
        <taxon>Entomophthora</taxon>
    </lineage>
</organism>
<name>A0ACC2TU81_9FUNG</name>